<protein>
    <submittedName>
        <fullName evidence="2">Diamine N-acetyltransferase</fullName>
    </submittedName>
</protein>
<sequence length="145" mass="16938">MIHLENITEDNYRECLKLSVSKEQIKFVATNAKSLSKAYVYYNSTKPMIVYNNKVMVGFILLRFYDEQNTYIIDQFMIDEHYQGKGYGKQAMKLAIEIMRREGKYPKIILCYIDGDEIAKKLYGSLGFHHTGEVDEDELIMALKL</sequence>
<dbReference type="Pfam" id="PF00583">
    <property type="entry name" value="Acetyltransf_1"/>
    <property type="match status" value="1"/>
</dbReference>
<gene>
    <name evidence="2" type="ORF">SAMN04488528_10094</name>
</gene>
<accession>A0A1I0XM36</accession>
<dbReference type="PANTHER" id="PTHR43617">
    <property type="entry name" value="L-AMINO ACID N-ACETYLTRANSFERASE"/>
    <property type="match status" value="1"/>
</dbReference>
<dbReference type="CDD" id="cd04301">
    <property type="entry name" value="NAT_SF"/>
    <property type="match status" value="1"/>
</dbReference>
<dbReference type="AlphaFoldDB" id="A0A1I0XM36"/>
<dbReference type="PANTHER" id="PTHR43617:SF2">
    <property type="entry name" value="UPF0039 PROTEIN SLL0451"/>
    <property type="match status" value="1"/>
</dbReference>
<dbReference type="RefSeq" id="WP_242948361.1">
    <property type="nucleotide sequence ID" value="NZ_FOKI01000009.1"/>
</dbReference>
<keyword evidence="2" id="KW-0808">Transferase</keyword>
<dbReference type="EMBL" id="FOKI01000009">
    <property type="protein sequence ID" value="SFB02032.1"/>
    <property type="molecule type" value="Genomic_DNA"/>
</dbReference>
<dbReference type="InterPro" id="IPR000182">
    <property type="entry name" value="GNAT_dom"/>
</dbReference>
<dbReference type="SUPFAM" id="SSF55729">
    <property type="entry name" value="Acyl-CoA N-acyltransferases (Nat)"/>
    <property type="match status" value="1"/>
</dbReference>
<feature type="domain" description="N-acetyltransferase" evidence="1">
    <location>
        <begin position="2"/>
        <end position="145"/>
    </location>
</feature>
<dbReference type="Gene3D" id="3.40.630.30">
    <property type="match status" value="1"/>
</dbReference>
<proteinExistence type="predicted"/>
<evidence type="ECO:0000313" key="3">
    <source>
        <dbReference type="Proteomes" id="UP000198619"/>
    </source>
</evidence>
<dbReference type="InterPro" id="IPR016181">
    <property type="entry name" value="Acyl_CoA_acyltransferase"/>
</dbReference>
<organism evidence="2 3">
    <name type="scientific">Clostridium frigidicarnis</name>
    <dbReference type="NCBI Taxonomy" id="84698"/>
    <lineage>
        <taxon>Bacteria</taxon>
        <taxon>Bacillati</taxon>
        <taxon>Bacillota</taxon>
        <taxon>Clostridia</taxon>
        <taxon>Eubacteriales</taxon>
        <taxon>Clostridiaceae</taxon>
        <taxon>Clostridium</taxon>
    </lineage>
</organism>
<evidence type="ECO:0000313" key="2">
    <source>
        <dbReference type="EMBL" id="SFB02032.1"/>
    </source>
</evidence>
<dbReference type="STRING" id="84698.SAMN04488528_10094"/>
<reference evidence="2 3" key="1">
    <citation type="submission" date="2016-10" db="EMBL/GenBank/DDBJ databases">
        <authorList>
            <person name="de Groot N.N."/>
        </authorList>
    </citation>
    <scope>NUCLEOTIDE SEQUENCE [LARGE SCALE GENOMIC DNA]</scope>
    <source>
        <strain evidence="2 3">DSM 12271</strain>
    </source>
</reference>
<name>A0A1I0XM36_9CLOT</name>
<dbReference type="Proteomes" id="UP000198619">
    <property type="component" value="Unassembled WGS sequence"/>
</dbReference>
<keyword evidence="3" id="KW-1185">Reference proteome</keyword>
<dbReference type="GO" id="GO:0016747">
    <property type="term" value="F:acyltransferase activity, transferring groups other than amino-acyl groups"/>
    <property type="evidence" value="ECO:0007669"/>
    <property type="project" value="InterPro"/>
</dbReference>
<dbReference type="InterPro" id="IPR050276">
    <property type="entry name" value="MshD_Acetyltransferase"/>
</dbReference>
<evidence type="ECO:0000259" key="1">
    <source>
        <dbReference type="PROSITE" id="PS51186"/>
    </source>
</evidence>
<dbReference type="PROSITE" id="PS51186">
    <property type="entry name" value="GNAT"/>
    <property type="match status" value="1"/>
</dbReference>